<dbReference type="InterPro" id="IPR050109">
    <property type="entry name" value="HTH-type_TetR-like_transc_reg"/>
</dbReference>
<dbReference type="GO" id="GO:0000976">
    <property type="term" value="F:transcription cis-regulatory region binding"/>
    <property type="evidence" value="ECO:0007669"/>
    <property type="project" value="TreeGrafter"/>
</dbReference>
<dbReference type="Pfam" id="PF17932">
    <property type="entry name" value="TetR_C_24"/>
    <property type="match status" value="1"/>
</dbReference>
<evidence type="ECO:0000313" key="7">
    <source>
        <dbReference type="Proteomes" id="UP000011666"/>
    </source>
</evidence>
<dbReference type="PANTHER" id="PTHR30055">
    <property type="entry name" value="HTH-TYPE TRANSCRIPTIONAL REGULATOR RUTR"/>
    <property type="match status" value="1"/>
</dbReference>
<gene>
    <name evidence="6" type="ORF">GS4_08_00060</name>
</gene>
<dbReference type="EMBL" id="BANX01000008">
    <property type="protein sequence ID" value="GAC67422.1"/>
    <property type="molecule type" value="Genomic_DNA"/>
</dbReference>
<evidence type="ECO:0000259" key="5">
    <source>
        <dbReference type="PROSITE" id="PS50977"/>
    </source>
</evidence>
<name>M0QJ31_9ACTN</name>
<accession>M0QJ31</accession>
<keyword evidence="1" id="KW-0805">Transcription regulation</keyword>
<protein>
    <submittedName>
        <fullName evidence="6">Putative TetR family transcriptional regulator</fullName>
    </submittedName>
</protein>
<sequence length="206" mass="22530">MIDMTSARTPRRTGRPGRPGYDLDSLLAVAVKVFNDKGYDGTSMDVLADRLGISKSSIYHHVAGKEELLELALNRALNALFAVTTEAGATEGPSIERLEYLVRRSVEILVAELPYVTLLLRVRGNSAVERRALARRREFDEFVSGLAVAAADEGDLAIGIDPHLLSRLLFGTVNSLIEWYRPRSSGSSTEIADAVVALTFDGLRRT</sequence>
<dbReference type="STRING" id="1223545.GS4_08_00060"/>
<dbReference type="InterPro" id="IPR036271">
    <property type="entry name" value="Tet_transcr_reg_TetR-rel_C_sf"/>
</dbReference>
<evidence type="ECO:0000256" key="4">
    <source>
        <dbReference type="PROSITE-ProRule" id="PRU00335"/>
    </source>
</evidence>
<dbReference type="InterPro" id="IPR009057">
    <property type="entry name" value="Homeodomain-like_sf"/>
</dbReference>
<dbReference type="PRINTS" id="PR00455">
    <property type="entry name" value="HTHTETR"/>
</dbReference>
<keyword evidence="7" id="KW-1185">Reference proteome</keyword>
<evidence type="ECO:0000256" key="3">
    <source>
        <dbReference type="ARBA" id="ARBA00023163"/>
    </source>
</evidence>
<dbReference type="Proteomes" id="UP000011666">
    <property type="component" value="Unassembled WGS sequence"/>
</dbReference>
<evidence type="ECO:0000313" key="6">
    <source>
        <dbReference type="EMBL" id="GAC67422.1"/>
    </source>
</evidence>
<evidence type="ECO:0000256" key="1">
    <source>
        <dbReference type="ARBA" id="ARBA00023015"/>
    </source>
</evidence>
<keyword evidence="3" id="KW-0804">Transcription</keyword>
<dbReference type="AlphaFoldDB" id="M0QJ31"/>
<feature type="DNA-binding region" description="H-T-H motif" evidence="4">
    <location>
        <begin position="43"/>
        <end position="62"/>
    </location>
</feature>
<dbReference type="SUPFAM" id="SSF48498">
    <property type="entry name" value="Tetracyclin repressor-like, C-terminal domain"/>
    <property type="match status" value="1"/>
</dbReference>
<dbReference type="Pfam" id="PF00440">
    <property type="entry name" value="TetR_N"/>
    <property type="match status" value="1"/>
</dbReference>
<feature type="domain" description="HTH tetR-type" evidence="5">
    <location>
        <begin position="20"/>
        <end position="80"/>
    </location>
</feature>
<proteinExistence type="predicted"/>
<dbReference type="PANTHER" id="PTHR30055:SF234">
    <property type="entry name" value="HTH-TYPE TRANSCRIPTIONAL REGULATOR BETI"/>
    <property type="match status" value="1"/>
</dbReference>
<dbReference type="eggNOG" id="COG1309">
    <property type="taxonomic scope" value="Bacteria"/>
</dbReference>
<dbReference type="Gene3D" id="1.10.357.10">
    <property type="entry name" value="Tetracycline Repressor, domain 2"/>
    <property type="match status" value="1"/>
</dbReference>
<keyword evidence="2 4" id="KW-0238">DNA-binding</keyword>
<comment type="caution">
    <text evidence="6">The sequence shown here is derived from an EMBL/GenBank/DDBJ whole genome shotgun (WGS) entry which is preliminary data.</text>
</comment>
<evidence type="ECO:0000256" key="2">
    <source>
        <dbReference type="ARBA" id="ARBA00023125"/>
    </source>
</evidence>
<dbReference type="PROSITE" id="PS50977">
    <property type="entry name" value="HTH_TETR_2"/>
    <property type="match status" value="1"/>
</dbReference>
<dbReference type="SUPFAM" id="SSF46689">
    <property type="entry name" value="Homeodomain-like"/>
    <property type="match status" value="1"/>
</dbReference>
<organism evidence="6 7">
    <name type="scientific">Gordonia soli NBRC 108243</name>
    <dbReference type="NCBI Taxonomy" id="1223545"/>
    <lineage>
        <taxon>Bacteria</taxon>
        <taxon>Bacillati</taxon>
        <taxon>Actinomycetota</taxon>
        <taxon>Actinomycetes</taxon>
        <taxon>Mycobacteriales</taxon>
        <taxon>Gordoniaceae</taxon>
        <taxon>Gordonia</taxon>
    </lineage>
</organism>
<dbReference type="InterPro" id="IPR001647">
    <property type="entry name" value="HTH_TetR"/>
</dbReference>
<dbReference type="InterPro" id="IPR041490">
    <property type="entry name" value="KstR2_TetR_C"/>
</dbReference>
<dbReference type="Gene3D" id="1.10.10.60">
    <property type="entry name" value="Homeodomain-like"/>
    <property type="match status" value="1"/>
</dbReference>
<reference evidence="6 7" key="1">
    <citation type="submission" date="2013-01" db="EMBL/GenBank/DDBJ databases">
        <title>Whole genome shotgun sequence of Gordonia soli NBRC 108243.</title>
        <authorList>
            <person name="Isaki-Nakamura S."/>
            <person name="Hosoyama A."/>
            <person name="Tsuchikane K."/>
            <person name="Ando Y."/>
            <person name="Baba S."/>
            <person name="Ohji S."/>
            <person name="Hamada M."/>
            <person name="Tamura T."/>
            <person name="Yamazoe A."/>
            <person name="Yamazaki S."/>
            <person name="Fujita N."/>
        </authorList>
    </citation>
    <scope>NUCLEOTIDE SEQUENCE [LARGE SCALE GENOMIC DNA]</scope>
    <source>
        <strain evidence="6 7">NBRC 108243</strain>
    </source>
</reference>
<dbReference type="GO" id="GO:0003700">
    <property type="term" value="F:DNA-binding transcription factor activity"/>
    <property type="evidence" value="ECO:0007669"/>
    <property type="project" value="TreeGrafter"/>
</dbReference>